<evidence type="ECO:0000313" key="3">
    <source>
        <dbReference type="Proteomes" id="UP000663801"/>
    </source>
</evidence>
<dbReference type="CDD" id="cd07823">
    <property type="entry name" value="SRPBCC_5"/>
    <property type="match status" value="1"/>
</dbReference>
<dbReference type="SUPFAM" id="SSF55961">
    <property type="entry name" value="Bet v1-like"/>
    <property type="match status" value="1"/>
</dbReference>
<protein>
    <submittedName>
        <fullName evidence="2">SRPBCC family protein</fullName>
    </submittedName>
</protein>
<evidence type="ECO:0000313" key="2">
    <source>
        <dbReference type="EMBL" id="MBM9476625.1"/>
    </source>
</evidence>
<evidence type="ECO:0000256" key="1">
    <source>
        <dbReference type="SAM" id="MobiDB-lite"/>
    </source>
</evidence>
<sequence>MELEHRFEVPVGIEKAFATLADMEQVGGCFPGATVDKVDGAEFSGTVKIKLGPIRLTYKGHGTIVEKDPIAHRARIEATGNAGGSSTAAMLVSATATALAPNRTAVDLVTTLSITGRPAQFGRGVMVEVSNKMISQFADCVSTKLVGKEAGGAELVDVVDPDEVAAEVVADEREAVQEAQAAQAAQDRPAAPAPVQAHRVPTAEPEPIDLLGTAGVPVLRRVVPVLAGVVGLILISKLVRRRKTQPEE</sequence>
<feature type="region of interest" description="Disordered" evidence="1">
    <location>
        <begin position="180"/>
        <end position="201"/>
    </location>
</feature>
<dbReference type="InterPro" id="IPR023393">
    <property type="entry name" value="START-like_dom_sf"/>
</dbReference>
<gene>
    <name evidence="2" type="ORF">JL107_09240</name>
</gene>
<dbReference type="AlphaFoldDB" id="A0A939C2I7"/>
<proteinExistence type="predicted"/>
<name>A0A939C2I7_9ACTN</name>
<comment type="caution">
    <text evidence="2">The sequence shown here is derived from an EMBL/GenBank/DDBJ whole genome shotgun (WGS) entry which is preliminary data.</text>
</comment>
<dbReference type="Proteomes" id="UP000663801">
    <property type="component" value="Unassembled WGS sequence"/>
</dbReference>
<keyword evidence="3" id="KW-1185">Reference proteome</keyword>
<dbReference type="Pfam" id="PF06240">
    <property type="entry name" value="COXG"/>
    <property type="match status" value="1"/>
</dbReference>
<dbReference type="Gene3D" id="3.30.530.20">
    <property type="match status" value="1"/>
</dbReference>
<dbReference type="EMBL" id="JAERWL010000008">
    <property type="protein sequence ID" value="MBM9476625.1"/>
    <property type="molecule type" value="Genomic_DNA"/>
</dbReference>
<dbReference type="InterPro" id="IPR010419">
    <property type="entry name" value="CO_DH_gsu"/>
</dbReference>
<dbReference type="PANTHER" id="PTHR38588">
    <property type="entry name" value="BLL0334 PROTEIN"/>
    <property type="match status" value="1"/>
</dbReference>
<reference evidence="2" key="1">
    <citation type="submission" date="2021-01" db="EMBL/GenBank/DDBJ databases">
        <title>KCTC 19127 draft genome.</title>
        <authorList>
            <person name="An D."/>
        </authorList>
    </citation>
    <scope>NUCLEOTIDE SEQUENCE</scope>
    <source>
        <strain evidence="2">KCTC 19127</strain>
    </source>
</reference>
<dbReference type="PANTHER" id="PTHR38588:SF1">
    <property type="entry name" value="BLL0334 PROTEIN"/>
    <property type="match status" value="1"/>
</dbReference>
<accession>A0A939C2I7</accession>
<organism evidence="2 3">
    <name type="scientific">Nakamurella flavida</name>
    <dbReference type="NCBI Taxonomy" id="363630"/>
    <lineage>
        <taxon>Bacteria</taxon>
        <taxon>Bacillati</taxon>
        <taxon>Actinomycetota</taxon>
        <taxon>Actinomycetes</taxon>
        <taxon>Nakamurellales</taxon>
        <taxon>Nakamurellaceae</taxon>
        <taxon>Nakamurella</taxon>
    </lineage>
</organism>
<dbReference type="RefSeq" id="WP_205256736.1">
    <property type="nucleotide sequence ID" value="NZ_BAAAPV010000004.1"/>
</dbReference>
<feature type="compositionally biased region" description="Low complexity" evidence="1">
    <location>
        <begin position="180"/>
        <end position="197"/>
    </location>
</feature>